<name>A0A8S5R3V8_9CAUD</name>
<dbReference type="EMBL" id="BK015807">
    <property type="protein sequence ID" value="DAE26048.1"/>
    <property type="molecule type" value="Genomic_DNA"/>
</dbReference>
<reference evidence="2" key="1">
    <citation type="journal article" date="2021" name="Proc. Natl. Acad. Sci. U.S.A.">
        <title>A Catalog of Tens of Thousands of Viruses from Human Metagenomes Reveals Hidden Associations with Chronic Diseases.</title>
        <authorList>
            <person name="Tisza M.J."/>
            <person name="Buck C.B."/>
        </authorList>
    </citation>
    <scope>NUCLEOTIDE SEQUENCE</scope>
    <source>
        <strain evidence="2">CtEkS11</strain>
    </source>
</reference>
<feature type="domain" description="Endolysin-like" evidence="1">
    <location>
        <begin position="8"/>
        <end position="172"/>
    </location>
</feature>
<protein>
    <submittedName>
        <fullName evidence="2">Adenosylhomocysteinase</fullName>
    </submittedName>
</protein>
<dbReference type="InterPro" id="IPR057370">
    <property type="entry name" value="ELLD"/>
</dbReference>
<sequence length="316" mass="33620">MAVLCAWASANEYGKTTGGKAGDQTGKEVKCGNIYNFGQTRVYRCADRKYAVKIGAAAKAIALNNNFGYCQGHRTTSYNALKNVNWIVANVKTPVEIDCSELAACAVNVAYGKPVISSAVYSGNIGGALVGSGLFKELKASKYLGKSEYIECGDIIVAPGKHVIVAYTDGSKTSQNTIITTIQSVTSGNKLVKRGQREAIKFTGVKIVTDGLVGGETNMMKVRVLQHAINLDYKAGLVEDGKLGSATRKALGSHYVKKGETQNMVTALEILLYLNGFDPNGVEYPGTYGNGLVTASKKKFGDDGLKVTASEFIQLL</sequence>
<evidence type="ECO:0000259" key="1">
    <source>
        <dbReference type="Pfam" id="PF25309"/>
    </source>
</evidence>
<organism evidence="2">
    <name type="scientific">Siphoviridae sp. ctEkS11</name>
    <dbReference type="NCBI Taxonomy" id="2827272"/>
    <lineage>
        <taxon>Viruses</taxon>
        <taxon>Duplodnaviria</taxon>
        <taxon>Heunggongvirae</taxon>
        <taxon>Uroviricota</taxon>
        <taxon>Caudoviricetes</taxon>
    </lineage>
</organism>
<accession>A0A8S5R3V8</accession>
<evidence type="ECO:0000313" key="2">
    <source>
        <dbReference type="EMBL" id="DAE26048.1"/>
    </source>
</evidence>
<proteinExistence type="predicted"/>
<dbReference type="Pfam" id="PF25309">
    <property type="entry name" value="ELLD"/>
    <property type="match status" value="1"/>
</dbReference>